<evidence type="ECO:0000256" key="8">
    <source>
        <dbReference type="ARBA" id="ARBA00022692"/>
    </source>
</evidence>
<comment type="subcellular location">
    <subcellularLocation>
        <location evidence="3 16">Cell membrane</location>
        <topology evidence="3 16">Single-pass membrane protein</topology>
    </subcellularLocation>
</comment>
<organism evidence="17 18">
    <name type="scientific">Shewanella cyperi</name>
    <dbReference type="NCBI Taxonomy" id="2814292"/>
    <lineage>
        <taxon>Bacteria</taxon>
        <taxon>Pseudomonadati</taxon>
        <taxon>Pseudomonadota</taxon>
        <taxon>Gammaproteobacteria</taxon>
        <taxon>Alteromonadales</taxon>
        <taxon>Shewanellaceae</taxon>
        <taxon>Shewanella</taxon>
    </lineage>
</organism>
<dbReference type="GO" id="GO:0036376">
    <property type="term" value="P:sodium ion export across plasma membrane"/>
    <property type="evidence" value="ECO:0007669"/>
    <property type="project" value="InterPro"/>
</dbReference>
<evidence type="ECO:0000256" key="12">
    <source>
        <dbReference type="ARBA" id="ARBA00023065"/>
    </source>
</evidence>
<evidence type="ECO:0000313" key="18">
    <source>
        <dbReference type="Proteomes" id="UP000663281"/>
    </source>
</evidence>
<dbReference type="EMBL" id="CP071504">
    <property type="protein sequence ID" value="QSX29086.1"/>
    <property type="molecule type" value="Genomic_DNA"/>
</dbReference>
<sequence>MTSIISQLGEALWLLILGMGLVYLFLGLLILGIHWVARFYGPEAKPQPVPPAARPAIPQGLDPKLLEAIRIAIFQHRTREGQNQ</sequence>
<evidence type="ECO:0000256" key="7">
    <source>
        <dbReference type="ARBA" id="ARBA00022475"/>
    </source>
</evidence>
<feature type="transmembrane region" description="Helical" evidence="16">
    <location>
        <begin position="12"/>
        <end position="37"/>
    </location>
</feature>
<evidence type="ECO:0000256" key="4">
    <source>
        <dbReference type="ARBA" id="ARBA00005844"/>
    </source>
</evidence>
<dbReference type="GO" id="GO:0015081">
    <property type="term" value="F:sodium ion transmembrane transporter activity"/>
    <property type="evidence" value="ECO:0007669"/>
    <property type="project" value="UniProtKB-UniRule"/>
</dbReference>
<evidence type="ECO:0000256" key="3">
    <source>
        <dbReference type="ARBA" id="ARBA00004162"/>
    </source>
</evidence>
<dbReference type="GO" id="GO:0005886">
    <property type="term" value="C:plasma membrane"/>
    <property type="evidence" value="ECO:0007669"/>
    <property type="project" value="UniProtKB-SubCell"/>
</dbReference>
<evidence type="ECO:0000256" key="14">
    <source>
        <dbReference type="ARBA" id="ARBA00023201"/>
    </source>
</evidence>
<comment type="subunit">
    <text evidence="5 16">Heterotrimer of an alpha, a beta and a gamma subunit.</text>
</comment>
<comment type="function">
    <text evidence="2 16">Catalyzes the decarboxylation of oxaloacetate coupled to Na(+) translocation.</text>
</comment>
<keyword evidence="12 16" id="KW-0406">Ion transport</keyword>
<dbReference type="RefSeq" id="WP_207324344.1">
    <property type="nucleotide sequence ID" value="NZ_CP071504.1"/>
</dbReference>
<dbReference type="InterPro" id="IPR023424">
    <property type="entry name" value="OadG"/>
</dbReference>
<evidence type="ECO:0000256" key="10">
    <source>
        <dbReference type="ARBA" id="ARBA00022989"/>
    </source>
</evidence>
<comment type="cofactor">
    <cofactor evidence="1 16">
        <name>Na(+)</name>
        <dbReference type="ChEBI" id="CHEBI:29101"/>
    </cofactor>
</comment>
<dbReference type="GO" id="GO:0008948">
    <property type="term" value="F:oxaloacetate decarboxylase activity"/>
    <property type="evidence" value="ECO:0007669"/>
    <property type="project" value="UniProtKB-UniRule"/>
</dbReference>
<keyword evidence="18" id="KW-1185">Reference proteome</keyword>
<dbReference type="Pfam" id="PF04277">
    <property type="entry name" value="OAD_gamma"/>
    <property type="match status" value="1"/>
</dbReference>
<gene>
    <name evidence="16" type="primary">oadG</name>
    <name evidence="17" type="ORF">JYB88_12605</name>
</gene>
<evidence type="ECO:0000256" key="2">
    <source>
        <dbReference type="ARBA" id="ARBA00003002"/>
    </source>
</evidence>
<dbReference type="GO" id="GO:0015451">
    <property type="term" value="F:decarboxylation-driven active transmembrane transporter activity"/>
    <property type="evidence" value="ECO:0007669"/>
    <property type="project" value="UniProtKB-EC"/>
</dbReference>
<evidence type="ECO:0000256" key="9">
    <source>
        <dbReference type="ARBA" id="ARBA00022967"/>
    </source>
</evidence>
<keyword evidence="10 16" id="KW-1133">Transmembrane helix</keyword>
<proteinExistence type="inferred from homology"/>
<dbReference type="KEGG" id="scyp:JYB88_12605"/>
<keyword evidence="6 16" id="KW-0813">Transport</keyword>
<protein>
    <recommendedName>
        <fullName evidence="16">Probable oxaloacetate decarboxylase gamma chain</fullName>
        <ecNumber evidence="16">7.2.4.2</ecNumber>
    </recommendedName>
</protein>
<name>A0A975AJV0_9GAMM</name>
<keyword evidence="9 16" id="KW-1278">Translocase</keyword>
<dbReference type="AlphaFoldDB" id="A0A975AJV0"/>
<evidence type="ECO:0000256" key="15">
    <source>
        <dbReference type="ARBA" id="ARBA00048176"/>
    </source>
</evidence>
<evidence type="ECO:0000256" key="11">
    <source>
        <dbReference type="ARBA" id="ARBA00023053"/>
    </source>
</evidence>
<comment type="catalytic activity">
    <reaction evidence="15 16">
        <text>oxaloacetate + 2 Na(+)(in) + H(+) = pyruvate + 2 Na(+)(out) + CO2</text>
        <dbReference type="Rhea" id="RHEA:57724"/>
        <dbReference type="ChEBI" id="CHEBI:15361"/>
        <dbReference type="ChEBI" id="CHEBI:15378"/>
        <dbReference type="ChEBI" id="CHEBI:16452"/>
        <dbReference type="ChEBI" id="CHEBI:16526"/>
        <dbReference type="ChEBI" id="CHEBI:29101"/>
        <dbReference type="EC" id="7.2.4.2"/>
    </reaction>
</comment>
<dbReference type="EC" id="7.2.4.2" evidence="16"/>
<accession>A0A975AJV0</accession>
<evidence type="ECO:0000256" key="5">
    <source>
        <dbReference type="ARBA" id="ARBA00011869"/>
    </source>
</evidence>
<evidence type="ECO:0000256" key="16">
    <source>
        <dbReference type="HAMAP-Rule" id="MF_00404"/>
    </source>
</evidence>
<dbReference type="InterPro" id="IPR005899">
    <property type="entry name" value="Na_pump_deCOase"/>
</dbReference>
<dbReference type="HAMAP" id="MF_00404">
    <property type="entry name" value="OadG"/>
    <property type="match status" value="1"/>
</dbReference>
<dbReference type="Proteomes" id="UP000663281">
    <property type="component" value="Chromosome"/>
</dbReference>
<comment type="similarity">
    <text evidence="4 16">Belongs to the OadG family.</text>
</comment>
<evidence type="ECO:0000256" key="13">
    <source>
        <dbReference type="ARBA" id="ARBA00023136"/>
    </source>
</evidence>
<keyword evidence="14 16" id="KW-0739">Sodium transport</keyword>
<evidence type="ECO:0000313" key="17">
    <source>
        <dbReference type="EMBL" id="QSX29086.1"/>
    </source>
</evidence>
<keyword evidence="13 16" id="KW-0472">Membrane</keyword>
<keyword evidence="7 16" id="KW-1003">Cell membrane</keyword>
<keyword evidence="11 16" id="KW-0915">Sodium</keyword>
<keyword evidence="8 16" id="KW-0812">Transmembrane</keyword>
<reference evidence="17 18" key="1">
    <citation type="submission" date="2021-03" db="EMBL/GenBank/DDBJ databases">
        <title>Novel species identification of genus Shewanella.</title>
        <authorList>
            <person name="Liu G."/>
            <person name="Zhang Q."/>
        </authorList>
    </citation>
    <scope>NUCLEOTIDE SEQUENCE [LARGE SCALE GENOMIC DNA]</scope>
    <source>
        <strain evidence="17 18">FJAT-53726</strain>
    </source>
</reference>
<evidence type="ECO:0000256" key="1">
    <source>
        <dbReference type="ARBA" id="ARBA00001959"/>
    </source>
</evidence>
<evidence type="ECO:0000256" key="6">
    <source>
        <dbReference type="ARBA" id="ARBA00022448"/>
    </source>
</evidence>